<feature type="signal peptide" evidence="3">
    <location>
        <begin position="1"/>
        <end position="19"/>
    </location>
</feature>
<dbReference type="AlphaFoldDB" id="A0A8S3QWR1"/>
<dbReference type="OrthoDB" id="6101188at2759"/>
<sequence>MEKGGFVVLIYTIIHVTVAWKQSLTFSDCWSIYYVNNDHSYEITWNGGEINSPCEVTFHGYDLDNVLNEYKVCLRASSWNITDAGSEVELTYYMGDGVLDEYLEKTFSKHSMSSATEQWCSEGNKYVDVKLKTSSSFYPQGKITLQVSAQMTYNYYKSITWIIGGTIGGVALLILLFSIVIVICCRRRQSAGVVYNTPNIAGNTILTQSGAQQLDDGGFSNQGYWNHQAPPSYYHSTNTPYPSTQETSRPGVHQKQ</sequence>
<feature type="compositionally biased region" description="Polar residues" evidence="1">
    <location>
        <begin position="235"/>
        <end position="248"/>
    </location>
</feature>
<protein>
    <submittedName>
        <fullName evidence="4">Uncharacterized protein</fullName>
    </submittedName>
</protein>
<keyword evidence="3" id="KW-0732">Signal</keyword>
<feature type="transmembrane region" description="Helical" evidence="2">
    <location>
        <begin position="161"/>
        <end position="185"/>
    </location>
</feature>
<keyword evidence="2" id="KW-0472">Membrane</keyword>
<feature type="region of interest" description="Disordered" evidence="1">
    <location>
        <begin position="235"/>
        <end position="256"/>
    </location>
</feature>
<evidence type="ECO:0000313" key="4">
    <source>
        <dbReference type="EMBL" id="CAG2199164.1"/>
    </source>
</evidence>
<evidence type="ECO:0000256" key="1">
    <source>
        <dbReference type="SAM" id="MobiDB-lite"/>
    </source>
</evidence>
<keyword evidence="5" id="KW-1185">Reference proteome</keyword>
<dbReference type="EMBL" id="CAJPWZ010000712">
    <property type="protein sequence ID" value="CAG2199164.1"/>
    <property type="molecule type" value="Genomic_DNA"/>
</dbReference>
<evidence type="ECO:0000256" key="3">
    <source>
        <dbReference type="SAM" id="SignalP"/>
    </source>
</evidence>
<feature type="chain" id="PRO_5035831764" evidence="3">
    <location>
        <begin position="20"/>
        <end position="256"/>
    </location>
</feature>
<reference evidence="4" key="1">
    <citation type="submission" date="2021-03" db="EMBL/GenBank/DDBJ databases">
        <authorList>
            <person name="Bekaert M."/>
        </authorList>
    </citation>
    <scope>NUCLEOTIDE SEQUENCE</scope>
</reference>
<proteinExistence type="predicted"/>
<keyword evidence="2" id="KW-0812">Transmembrane</keyword>
<evidence type="ECO:0000313" key="5">
    <source>
        <dbReference type="Proteomes" id="UP000683360"/>
    </source>
</evidence>
<evidence type="ECO:0000256" key="2">
    <source>
        <dbReference type="SAM" id="Phobius"/>
    </source>
</evidence>
<keyword evidence="2" id="KW-1133">Transmembrane helix</keyword>
<dbReference type="Proteomes" id="UP000683360">
    <property type="component" value="Unassembled WGS sequence"/>
</dbReference>
<organism evidence="4 5">
    <name type="scientific">Mytilus edulis</name>
    <name type="common">Blue mussel</name>
    <dbReference type="NCBI Taxonomy" id="6550"/>
    <lineage>
        <taxon>Eukaryota</taxon>
        <taxon>Metazoa</taxon>
        <taxon>Spiralia</taxon>
        <taxon>Lophotrochozoa</taxon>
        <taxon>Mollusca</taxon>
        <taxon>Bivalvia</taxon>
        <taxon>Autobranchia</taxon>
        <taxon>Pteriomorphia</taxon>
        <taxon>Mytilida</taxon>
        <taxon>Mytiloidea</taxon>
        <taxon>Mytilidae</taxon>
        <taxon>Mytilinae</taxon>
        <taxon>Mytilus</taxon>
    </lineage>
</organism>
<name>A0A8S3QWR1_MYTED</name>
<comment type="caution">
    <text evidence="4">The sequence shown here is derived from an EMBL/GenBank/DDBJ whole genome shotgun (WGS) entry which is preliminary data.</text>
</comment>
<accession>A0A8S3QWR1</accession>
<gene>
    <name evidence="4" type="ORF">MEDL_13862</name>
</gene>